<accession>A0AAE3NYM9</accession>
<dbReference type="Gene3D" id="3.90.1140.10">
    <property type="entry name" value="Cyclic phosphodiesterase"/>
    <property type="match status" value="1"/>
</dbReference>
<feature type="domain" description="Phosphoesterase HXTX" evidence="3">
    <location>
        <begin position="98"/>
        <end position="175"/>
    </location>
</feature>
<sequence>MMIRTFIALEIPKNVLDFTIDSIRKSVKSFDKIRWEKEDKLHLTLKFIGNFEESNIEHLIKDLNLLLEDFPKLDLQLNKFGFFIKDNIPKILWLGLKENENLNKLVMKIDELTFQYRIEREKRKFKPHITLLRIKDLEYINELNTLKEIKFENVNFIADKIHLFKSELLKTGSVYKSLKEFQLK</sequence>
<evidence type="ECO:0000256" key="2">
    <source>
        <dbReference type="HAMAP-Rule" id="MF_01940"/>
    </source>
</evidence>
<name>A0AAE3NYM9_9BACT</name>
<dbReference type="InterPro" id="IPR014051">
    <property type="entry name" value="Phosphoesterase_HXTX"/>
</dbReference>
<evidence type="ECO:0000259" key="3">
    <source>
        <dbReference type="Pfam" id="PF02834"/>
    </source>
</evidence>
<evidence type="ECO:0000313" key="4">
    <source>
        <dbReference type="EMBL" id="MDF1612471.1"/>
    </source>
</evidence>
<dbReference type="SUPFAM" id="SSF55144">
    <property type="entry name" value="LigT-like"/>
    <property type="match status" value="1"/>
</dbReference>
<dbReference type="Proteomes" id="UP001221302">
    <property type="component" value="Unassembled WGS sequence"/>
</dbReference>
<dbReference type="GO" id="GO:0008664">
    <property type="term" value="F:RNA 2',3'-cyclic 3'-phosphodiesterase activity"/>
    <property type="evidence" value="ECO:0007669"/>
    <property type="project" value="UniProtKB-EC"/>
</dbReference>
<evidence type="ECO:0000256" key="1">
    <source>
        <dbReference type="ARBA" id="ARBA00022801"/>
    </source>
</evidence>
<dbReference type="AlphaFoldDB" id="A0AAE3NYM9"/>
<dbReference type="HAMAP" id="MF_01940">
    <property type="entry name" value="RNA_CPDase"/>
    <property type="match status" value="1"/>
</dbReference>
<dbReference type="RefSeq" id="WP_321536242.1">
    <property type="nucleotide sequence ID" value="NZ_JARGDL010000014.1"/>
</dbReference>
<proteinExistence type="inferred from homology"/>
<keyword evidence="5" id="KW-1185">Reference proteome</keyword>
<dbReference type="EC" id="3.1.4.58" evidence="2"/>
<feature type="active site" description="Proton donor" evidence="2">
    <location>
        <position position="42"/>
    </location>
</feature>
<comment type="catalytic activity">
    <reaction evidence="2">
        <text>a 3'-end 2',3'-cyclophospho-ribonucleotide-RNA + H2O = a 3'-end 2'-phospho-ribonucleotide-RNA + H(+)</text>
        <dbReference type="Rhea" id="RHEA:11828"/>
        <dbReference type="Rhea" id="RHEA-COMP:10464"/>
        <dbReference type="Rhea" id="RHEA-COMP:17353"/>
        <dbReference type="ChEBI" id="CHEBI:15377"/>
        <dbReference type="ChEBI" id="CHEBI:15378"/>
        <dbReference type="ChEBI" id="CHEBI:83064"/>
        <dbReference type="ChEBI" id="CHEBI:173113"/>
        <dbReference type="EC" id="3.1.4.58"/>
    </reaction>
</comment>
<comment type="similarity">
    <text evidence="2">Belongs to the 2H phosphoesterase superfamily. ThpR family.</text>
</comment>
<feature type="active site" description="Proton acceptor" evidence="2">
    <location>
        <position position="128"/>
    </location>
</feature>
<feature type="short sequence motif" description="HXTX 1" evidence="2">
    <location>
        <begin position="42"/>
        <end position="45"/>
    </location>
</feature>
<protein>
    <recommendedName>
        <fullName evidence="2">RNA 2',3'-cyclic phosphodiesterase</fullName>
        <shortName evidence="2">RNA 2',3'-CPDase</shortName>
        <ecNumber evidence="2">3.1.4.58</ecNumber>
    </recommendedName>
</protein>
<dbReference type="InterPro" id="IPR004175">
    <property type="entry name" value="RNA_CPDase"/>
</dbReference>
<organism evidence="4 5">
    <name type="scientific">Stygiobacter electus</name>
    <dbReference type="NCBI Taxonomy" id="3032292"/>
    <lineage>
        <taxon>Bacteria</taxon>
        <taxon>Pseudomonadati</taxon>
        <taxon>Ignavibacteriota</taxon>
        <taxon>Ignavibacteria</taxon>
        <taxon>Ignavibacteriales</taxon>
        <taxon>Melioribacteraceae</taxon>
        <taxon>Stygiobacter</taxon>
    </lineage>
</organism>
<comment type="function">
    <text evidence="2">Hydrolyzes RNA 2',3'-cyclic phosphodiester to an RNA 2'-phosphomonoester.</text>
</comment>
<evidence type="ECO:0000313" key="5">
    <source>
        <dbReference type="Proteomes" id="UP001221302"/>
    </source>
</evidence>
<dbReference type="PANTHER" id="PTHR35561:SF1">
    <property type="entry name" value="RNA 2',3'-CYCLIC PHOSPHODIESTERASE"/>
    <property type="match status" value="1"/>
</dbReference>
<dbReference type="GO" id="GO:0004113">
    <property type="term" value="F:2',3'-cyclic-nucleotide 3'-phosphodiesterase activity"/>
    <property type="evidence" value="ECO:0007669"/>
    <property type="project" value="InterPro"/>
</dbReference>
<dbReference type="EMBL" id="JARGDL010000014">
    <property type="protein sequence ID" value="MDF1612471.1"/>
    <property type="molecule type" value="Genomic_DNA"/>
</dbReference>
<keyword evidence="1 2" id="KW-0378">Hydrolase</keyword>
<feature type="domain" description="Phosphoesterase HXTX" evidence="3">
    <location>
        <begin position="20"/>
        <end position="85"/>
    </location>
</feature>
<comment type="caution">
    <text evidence="4">The sequence shown here is derived from an EMBL/GenBank/DDBJ whole genome shotgun (WGS) entry which is preliminary data.</text>
</comment>
<dbReference type="NCBIfam" id="TIGR02258">
    <property type="entry name" value="2_5_ligase"/>
    <property type="match status" value="1"/>
</dbReference>
<dbReference type="Pfam" id="PF02834">
    <property type="entry name" value="LigT_PEase"/>
    <property type="match status" value="2"/>
</dbReference>
<dbReference type="PANTHER" id="PTHR35561">
    <property type="entry name" value="RNA 2',3'-CYCLIC PHOSPHODIESTERASE"/>
    <property type="match status" value="1"/>
</dbReference>
<reference evidence="4" key="1">
    <citation type="submission" date="2023-03" db="EMBL/GenBank/DDBJ databases">
        <title>Stygiobacter electus gen. nov., sp. nov., facultatively anaerobic thermotolerant bacterium of the class Ignavibacteria from a well of Yessentuki mineral water deposit.</title>
        <authorList>
            <person name="Podosokorskaya O.A."/>
            <person name="Elcheninov A.G."/>
            <person name="Petrova N.F."/>
            <person name="Zavarzina D.G."/>
            <person name="Kublanov I.V."/>
            <person name="Merkel A.Y."/>
        </authorList>
    </citation>
    <scope>NUCLEOTIDE SEQUENCE</scope>
    <source>
        <strain evidence="4">09-Me</strain>
    </source>
</reference>
<dbReference type="InterPro" id="IPR009097">
    <property type="entry name" value="Cyclic_Pdiesterase"/>
</dbReference>
<gene>
    <name evidence="4" type="primary">thpR</name>
    <name evidence="4" type="ORF">P0M35_09935</name>
</gene>
<feature type="short sequence motif" description="HXTX 2" evidence="2">
    <location>
        <begin position="128"/>
        <end position="131"/>
    </location>
</feature>